<evidence type="ECO:0000256" key="4">
    <source>
        <dbReference type="ARBA" id="ARBA00023163"/>
    </source>
</evidence>
<dbReference type="InterPro" id="IPR050815">
    <property type="entry name" value="TF_fung"/>
</dbReference>
<dbReference type="Proteomes" id="UP000187455">
    <property type="component" value="Unassembled WGS sequence"/>
</dbReference>
<keyword evidence="2" id="KW-0479">Metal-binding</keyword>
<dbReference type="GO" id="GO:0005634">
    <property type="term" value="C:nucleus"/>
    <property type="evidence" value="ECO:0007669"/>
    <property type="project" value="UniProtKB-SubCell"/>
</dbReference>
<comment type="caution">
    <text evidence="8">The sequence shown here is derived from an EMBL/GenBank/DDBJ whole genome shotgun (WGS) entry which is preliminary data.</text>
</comment>
<evidence type="ECO:0000259" key="7">
    <source>
        <dbReference type="PROSITE" id="PS50048"/>
    </source>
</evidence>
<evidence type="ECO:0000313" key="9">
    <source>
        <dbReference type="Proteomes" id="UP000187455"/>
    </source>
</evidence>
<proteinExistence type="predicted"/>
<dbReference type="SUPFAM" id="SSF57701">
    <property type="entry name" value="Zn2/Cys6 DNA-binding domain"/>
    <property type="match status" value="1"/>
</dbReference>
<dbReference type="InterPro" id="IPR001138">
    <property type="entry name" value="Zn2Cys6_DnaBD"/>
</dbReference>
<dbReference type="OrthoDB" id="10261408at2759"/>
<dbReference type="STRING" id="133383.A0A1R0H2S5"/>
<dbReference type="PANTHER" id="PTHR47338">
    <property type="entry name" value="ZN(II)2CYS6 TRANSCRIPTION FACTOR (EUROFUNG)-RELATED"/>
    <property type="match status" value="1"/>
</dbReference>
<keyword evidence="3" id="KW-0805">Transcription regulation</keyword>
<dbReference type="CDD" id="cd12148">
    <property type="entry name" value="fungal_TF_MHR"/>
    <property type="match status" value="1"/>
</dbReference>
<dbReference type="GO" id="GO:0008270">
    <property type="term" value="F:zinc ion binding"/>
    <property type="evidence" value="ECO:0007669"/>
    <property type="project" value="InterPro"/>
</dbReference>
<keyword evidence="9" id="KW-1185">Reference proteome</keyword>
<evidence type="ECO:0000313" key="8">
    <source>
        <dbReference type="EMBL" id="OLY83459.1"/>
    </source>
</evidence>
<protein>
    <recommendedName>
        <fullName evidence="7">Zn(2)-C6 fungal-type domain-containing protein</fullName>
    </recommendedName>
</protein>
<feature type="region of interest" description="Disordered" evidence="6">
    <location>
        <begin position="1"/>
        <end position="38"/>
    </location>
</feature>
<name>A0A1R0H2S5_9FUNG</name>
<dbReference type="GO" id="GO:0000981">
    <property type="term" value="F:DNA-binding transcription factor activity, RNA polymerase II-specific"/>
    <property type="evidence" value="ECO:0007669"/>
    <property type="project" value="InterPro"/>
</dbReference>
<dbReference type="CDD" id="cd00067">
    <property type="entry name" value="GAL4"/>
    <property type="match status" value="1"/>
</dbReference>
<dbReference type="PROSITE" id="PS50048">
    <property type="entry name" value="ZN2_CY6_FUNGAL_2"/>
    <property type="match status" value="1"/>
</dbReference>
<evidence type="ECO:0000256" key="5">
    <source>
        <dbReference type="ARBA" id="ARBA00023242"/>
    </source>
</evidence>
<keyword evidence="5" id="KW-0539">Nucleus</keyword>
<dbReference type="Gene3D" id="4.10.240.10">
    <property type="entry name" value="Zn(2)-C6 fungal-type DNA-binding domain"/>
    <property type="match status" value="1"/>
</dbReference>
<keyword evidence="4" id="KW-0804">Transcription</keyword>
<dbReference type="AlphaFoldDB" id="A0A1R0H2S5"/>
<dbReference type="Pfam" id="PF00172">
    <property type="entry name" value="Zn_clus"/>
    <property type="match status" value="1"/>
</dbReference>
<dbReference type="SMART" id="SM00066">
    <property type="entry name" value="GAL4"/>
    <property type="match status" value="1"/>
</dbReference>
<dbReference type="InterPro" id="IPR036864">
    <property type="entry name" value="Zn2-C6_fun-type_DNA-bd_sf"/>
</dbReference>
<organism evidence="8 9">
    <name type="scientific">Smittium mucronatum</name>
    <dbReference type="NCBI Taxonomy" id="133383"/>
    <lineage>
        <taxon>Eukaryota</taxon>
        <taxon>Fungi</taxon>
        <taxon>Fungi incertae sedis</taxon>
        <taxon>Zoopagomycota</taxon>
        <taxon>Kickxellomycotina</taxon>
        <taxon>Harpellomycetes</taxon>
        <taxon>Harpellales</taxon>
        <taxon>Legeriomycetaceae</taxon>
        <taxon>Smittium</taxon>
    </lineage>
</organism>
<gene>
    <name evidence="8" type="ORF">AYI68_g2397</name>
</gene>
<dbReference type="PROSITE" id="PS00463">
    <property type="entry name" value="ZN2_CY6_FUNGAL_1"/>
    <property type="match status" value="1"/>
</dbReference>
<comment type="subcellular location">
    <subcellularLocation>
        <location evidence="1">Nucleus</location>
    </subcellularLocation>
</comment>
<evidence type="ECO:0000256" key="1">
    <source>
        <dbReference type="ARBA" id="ARBA00004123"/>
    </source>
</evidence>
<accession>A0A1R0H2S5</accession>
<evidence type="ECO:0000256" key="2">
    <source>
        <dbReference type="ARBA" id="ARBA00022723"/>
    </source>
</evidence>
<feature type="domain" description="Zn(2)-C6 fungal-type" evidence="7">
    <location>
        <begin position="52"/>
        <end position="82"/>
    </location>
</feature>
<sequence>MKKQGKEPFRPSIKHLLDSSSQKTNKKQKTNHNTDPPSALFKTIRFRRTYYSCEPCRQKKIKCDGYRPICSICRSSDRICDYKEIVNADEFAIDVKKINIKLKNINSALMKLRSCPNEYASVPLNRLYSIKGFNKALLDLSQFQVNTPSNSTPQNISLNSSKDLFRNKGHISNENMAIDETDPSRPSHNISDSFHALLWSIHDESLCIIARYSICLKLDKLDLPTKSRLHIQDQIVLEYKRRVWWLVYILNVSYSYAFGEINPIQNNNVFVSLPSSRTDYQNNLRSVSRNKDNKCDAFGMVVRSYIELGMVSDFINTYSKRTRDGEYVAKMVAMKKRLDNYQRSHSAFFRRMGLHEFPLDMDVDICKKSVNEKYMAFFCSGLTYRLAMLLLCSSDIIICSLDKDALVRSRKAKSASIDISIDISELLKWADKYMDPSYMNITVFYSANYASSILLNALKLYSHEKHSLIKTCYKDLSLLFRSYSAHSAISYDFEASTRYNHSIYLKSISFNENLLDHFPELKASRLEKNDTNIWFVRLGTPYFSHVCCSINSSCPAYKYIFVENWVKFDVVISKSNKNAIQLKDFIKNKSEAAKSCKSKDISTKQKKIEYPSDCSSSNGTLVSSSPPRGCITESDSLSCGNSTNLNFSSSPLNQIVNQNHDSSPVSHRQSFNKSSIFNMEETNTVHKEFEAAPVSRFSKPRIPLLISCPSLQISKENIRSPKSHKLSLSFLLGDGN</sequence>
<dbReference type="PANTHER" id="PTHR47338:SF5">
    <property type="entry name" value="ZN(II)2CYS6 TRANSCRIPTION FACTOR (EUROFUNG)"/>
    <property type="match status" value="1"/>
</dbReference>
<evidence type="ECO:0000256" key="3">
    <source>
        <dbReference type="ARBA" id="ARBA00023015"/>
    </source>
</evidence>
<evidence type="ECO:0000256" key="6">
    <source>
        <dbReference type="SAM" id="MobiDB-lite"/>
    </source>
</evidence>
<dbReference type="EMBL" id="LSSL01000892">
    <property type="protein sequence ID" value="OLY83459.1"/>
    <property type="molecule type" value="Genomic_DNA"/>
</dbReference>
<reference evidence="8 9" key="1">
    <citation type="journal article" date="2016" name="Mol. Biol. Evol.">
        <title>Genome-Wide Survey of Gut Fungi (Harpellales) Reveals the First Horizontally Transferred Ubiquitin Gene from a Mosquito Host.</title>
        <authorList>
            <person name="Wang Y."/>
            <person name="White M.M."/>
            <person name="Kvist S."/>
            <person name="Moncalvo J.M."/>
        </authorList>
    </citation>
    <scope>NUCLEOTIDE SEQUENCE [LARGE SCALE GENOMIC DNA]</scope>
    <source>
        <strain evidence="8 9">ALG-7-W6</strain>
    </source>
</reference>